<evidence type="ECO:0000259" key="1">
    <source>
        <dbReference type="Pfam" id="PF02698"/>
    </source>
</evidence>
<name>D0L4B8_GORB4</name>
<dbReference type="HOGENOM" id="CLU_1213414_0_0_11"/>
<protein>
    <recommendedName>
        <fullName evidence="1">DUF218 domain-containing protein</fullName>
    </recommendedName>
</protein>
<dbReference type="InterPro" id="IPR051599">
    <property type="entry name" value="Cell_Envelope_Assoc"/>
</dbReference>
<gene>
    <name evidence="2" type="ordered locus">Gbro_1032</name>
</gene>
<sequence length="228" mass="24635">MVLSCYTSVICYPCCRCYWIETCTVVLIATLVIMRVRKLVSALALTTALATGAGGVVAAPAQAAPSSSTDFGSVDFGSSEFGTPNSLFLWQGVLTRYIVVLGAKMGTFGQTPAILDRRLNVAARLAKQHPFNRMVVSGGNTWWLPVSEAQFMNLGLLRRGIPMWQMVNEGRSTSTVQNATYTVGMLKAMGANGAVIVTNGFHMGRALNDFRAAARKQHARIEFRAAYA</sequence>
<dbReference type="InterPro" id="IPR014729">
    <property type="entry name" value="Rossmann-like_a/b/a_fold"/>
</dbReference>
<dbReference type="CDD" id="cd06259">
    <property type="entry name" value="YdcF-like"/>
    <property type="match status" value="1"/>
</dbReference>
<dbReference type="PANTHER" id="PTHR30336">
    <property type="entry name" value="INNER MEMBRANE PROTEIN, PROBABLE PERMEASE"/>
    <property type="match status" value="1"/>
</dbReference>
<reference evidence="2 3" key="2">
    <citation type="journal article" date="2010" name="Stand. Genomic Sci.">
        <title>Complete genome sequence of Gordonia bronchialis type strain (3410).</title>
        <authorList>
            <person name="Ivanova N."/>
            <person name="Sikorski J."/>
            <person name="Jando M."/>
            <person name="Lapidus A."/>
            <person name="Nolan M."/>
            <person name="Lucas S."/>
            <person name="Del Rio T.G."/>
            <person name="Tice H."/>
            <person name="Copeland A."/>
            <person name="Cheng J.F."/>
            <person name="Chen F."/>
            <person name="Bruce D."/>
            <person name="Goodwin L."/>
            <person name="Pitluck S."/>
            <person name="Mavromatis K."/>
            <person name="Ovchinnikova G."/>
            <person name="Pati A."/>
            <person name="Chen A."/>
            <person name="Palaniappan K."/>
            <person name="Land M."/>
            <person name="Hauser L."/>
            <person name="Chang Y.J."/>
            <person name="Jeffries C.D."/>
            <person name="Chain P."/>
            <person name="Saunders E."/>
            <person name="Han C."/>
            <person name="Detter J.C."/>
            <person name="Brettin T."/>
            <person name="Rohde M."/>
            <person name="Goker M."/>
            <person name="Bristow J."/>
            <person name="Eisen J.A."/>
            <person name="Markowitz V."/>
            <person name="Hugenholtz P."/>
            <person name="Klenk H.P."/>
            <person name="Kyrpides N.C."/>
        </authorList>
    </citation>
    <scope>NUCLEOTIDE SEQUENCE [LARGE SCALE GENOMIC DNA]</scope>
    <source>
        <strain evidence="3">ATCC 25592 / DSM 43247 / BCRC 13721 / JCM 3198 / KCTC 3076 / NBRC 16047 / NCTC 10667</strain>
    </source>
</reference>
<proteinExistence type="predicted"/>
<dbReference type="Proteomes" id="UP000001219">
    <property type="component" value="Chromosome"/>
</dbReference>
<dbReference type="eggNOG" id="COG1434">
    <property type="taxonomic scope" value="Bacteria"/>
</dbReference>
<dbReference type="GO" id="GO:0005886">
    <property type="term" value="C:plasma membrane"/>
    <property type="evidence" value="ECO:0007669"/>
    <property type="project" value="TreeGrafter"/>
</dbReference>
<dbReference type="InterPro" id="IPR003848">
    <property type="entry name" value="DUF218"/>
</dbReference>
<accession>D0L4B8</accession>
<organism evidence="2 3">
    <name type="scientific">Gordonia bronchialis (strain ATCC 25592 / DSM 43247 / BCRC 13721 / JCM 3198 / KCTC 3076 / NBRC 16047 / NCTC 10667)</name>
    <name type="common">Rhodococcus bronchialis</name>
    <dbReference type="NCBI Taxonomy" id="526226"/>
    <lineage>
        <taxon>Bacteria</taxon>
        <taxon>Bacillati</taxon>
        <taxon>Actinomycetota</taxon>
        <taxon>Actinomycetes</taxon>
        <taxon>Mycobacteriales</taxon>
        <taxon>Gordoniaceae</taxon>
        <taxon>Gordonia</taxon>
    </lineage>
</organism>
<feature type="domain" description="DUF218" evidence="1">
    <location>
        <begin position="97"/>
        <end position="213"/>
    </location>
</feature>
<evidence type="ECO:0000313" key="2">
    <source>
        <dbReference type="EMBL" id="ACY20342.1"/>
    </source>
</evidence>
<evidence type="ECO:0000313" key="3">
    <source>
        <dbReference type="Proteomes" id="UP000001219"/>
    </source>
</evidence>
<keyword evidence="3" id="KW-1185">Reference proteome</keyword>
<dbReference type="Pfam" id="PF02698">
    <property type="entry name" value="DUF218"/>
    <property type="match status" value="1"/>
</dbReference>
<reference evidence="3" key="1">
    <citation type="submission" date="2009-10" db="EMBL/GenBank/DDBJ databases">
        <title>The complete chromosome of Gordonia bronchialis DSM 43247.</title>
        <authorList>
            <consortium name="US DOE Joint Genome Institute (JGI-PGF)"/>
            <person name="Lucas S."/>
            <person name="Copeland A."/>
            <person name="Lapidus A."/>
            <person name="Glavina del Rio T."/>
            <person name="Dalin E."/>
            <person name="Tice H."/>
            <person name="Bruce D."/>
            <person name="Goodwin L."/>
            <person name="Pitluck S."/>
            <person name="Kyrpides N."/>
            <person name="Mavromatis K."/>
            <person name="Ivanova N."/>
            <person name="Ovchinnikova G."/>
            <person name="Saunders E."/>
            <person name="Brettin T."/>
            <person name="Detter J.C."/>
            <person name="Han C."/>
            <person name="Larimer F."/>
            <person name="Land M."/>
            <person name="Hauser L."/>
            <person name="Markowitz V."/>
            <person name="Cheng J.-F."/>
            <person name="Hugenholtz P."/>
            <person name="Woyke T."/>
            <person name="Wu D."/>
            <person name="Jando M."/>
            <person name="Schneider S."/>
            <person name="Goeker M."/>
            <person name="Klenk H.-P."/>
            <person name="Eisen J.A."/>
        </authorList>
    </citation>
    <scope>NUCLEOTIDE SEQUENCE [LARGE SCALE GENOMIC DNA]</scope>
    <source>
        <strain evidence="3">ATCC 25592 / DSM 43247 / BCRC 13721 / JCM 3198 / KCTC 3076 / NBRC 16047 / NCTC 10667</strain>
    </source>
</reference>
<dbReference type="EMBL" id="CP001802">
    <property type="protein sequence ID" value="ACY20342.1"/>
    <property type="molecule type" value="Genomic_DNA"/>
</dbReference>
<dbReference type="KEGG" id="gbr:Gbro_1032"/>
<dbReference type="Gene3D" id="3.40.50.620">
    <property type="entry name" value="HUPs"/>
    <property type="match status" value="1"/>
</dbReference>
<dbReference type="AlphaFoldDB" id="D0L4B8"/>
<dbReference type="STRING" id="526226.Gbro_1032"/>
<dbReference type="PANTHER" id="PTHR30336:SF20">
    <property type="entry name" value="DUF218 DOMAIN-CONTAINING PROTEIN"/>
    <property type="match status" value="1"/>
</dbReference>